<evidence type="ECO:0000256" key="5">
    <source>
        <dbReference type="RuleBase" id="RU003684"/>
    </source>
</evidence>
<dbReference type="SUPFAM" id="SSF52768">
    <property type="entry name" value="Arginase/deacetylase"/>
    <property type="match status" value="1"/>
</dbReference>
<dbReference type="EC" id="3.5.3.11" evidence="6"/>
<dbReference type="PROSITE" id="PS01053">
    <property type="entry name" value="ARGINASE_1"/>
    <property type="match status" value="1"/>
</dbReference>
<feature type="binding site" evidence="4">
    <location>
        <position position="126"/>
    </location>
    <ligand>
        <name>Mn(2+)</name>
        <dbReference type="ChEBI" id="CHEBI:29035"/>
        <label>2</label>
    </ligand>
</feature>
<dbReference type="PIRSF" id="PIRSF036979">
    <property type="entry name" value="Arginase"/>
    <property type="match status" value="1"/>
</dbReference>
<evidence type="ECO:0000256" key="1">
    <source>
        <dbReference type="ARBA" id="ARBA00009227"/>
    </source>
</evidence>
<dbReference type="PANTHER" id="PTHR11358">
    <property type="entry name" value="ARGINASE/AGMATINASE"/>
    <property type="match status" value="1"/>
</dbReference>
<dbReference type="EMBL" id="DTHG01000005">
    <property type="protein sequence ID" value="HGW90995.1"/>
    <property type="molecule type" value="Genomic_DNA"/>
</dbReference>
<dbReference type="GO" id="GO:0046872">
    <property type="term" value="F:metal ion binding"/>
    <property type="evidence" value="ECO:0007669"/>
    <property type="project" value="UniProtKB-KW"/>
</dbReference>
<comment type="similarity">
    <text evidence="1">Belongs to the arginase family. Agmatinase subfamily.</text>
</comment>
<keyword evidence="2 4" id="KW-0479">Metal-binding</keyword>
<evidence type="ECO:0000256" key="2">
    <source>
        <dbReference type="ARBA" id="ARBA00022723"/>
    </source>
</evidence>
<feature type="binding site" evidence="4">
    <location>
        <position position="124"/>
    </location>
    <ligand>
        <name>Mn(2+)</name>
        <dbReference type="ChEBI" id="CHEBI:29035"/>
        <label>2</label>
    </ligand>
</feature>
<dbReference type="CDD" id="cd11593">
    <property type="entry name" value="Agmatinase-like_2"/>
    <property type="match status" value="1"/>
</dbReference>
<dbReference type="Pfam" id="PF00491">
    <property type="entry name" value="Arginase"/>
    <property type="match status" value="1"/>
</dbReference>
<comment type="cofactor">
    <cofactor evidence="4">
        <name>Mn(2+)</name>
        <dbReference type="ChEBI" id="CHEBI:29035"/>
    </cofactor>
    <text evidence="4">Binds 2 manganese ions per subunit.</text>
</comment>
<feature type="binding site" evidence="4">
    <location>
        <position position="192"/>
    </location>
    <ligand>
        <name>Mn(2+)</name>
        <dbReference type="ChEBI" id="CHEBI:29035"/>
        <label>1</label>
    </ligand>
</feature>
<dbReference type="GO" id="GO:0033389">
    <property type="term" value="P:putrescine biosynthetic process from arginine, via agmatine"/>
    <property type="evidence" value="ECO:0007669"/>
    <property type="project" value="TreeGrafter"/>
</dbReference>
<accession>A0A7C4U7C2</accession>
<organism evidence="6">
    <name type="scientific">candidate division WOR-3 bacterium</name>
    <dbReference type="NCBI Taxonomy" id="2052148"/>
    <lineage>
        <taxon>Bacteria</taxon>
        <taxon>Bacteria division WOR-3</taxon>
    </lineage>
</organism>
<dbReference type="PROSITE" id="PS51409">
    <property type="entry name" value="ARGINASE_2"/>
    <property type="match status" value="1"/>
</dbReference>
<evidence type="ECO:0000313" key="6">
    <source>
        <dbReference type="EMBL" id="HGW90995.1"/>
    </source>
</evidence>
<dbReference type="AlphaFoldDB" id="A0A7C4U7C2"/>
<dbReference type="GO" id="GO:0008783">
    <property type="term" value="F:agmatinase activity"/>
    <property type="evidence" value="ECO:0007669"/>
    <property type="project" value="UniProtKB-EC"/>
</dbReference>
<proteinExistence type="inferred from homology"/>
<dbReference type="InterPro" id="IPR006035">
    <property type="entry name" value="Ureohydrolase"/>
</dbReference>
<keyword evidence="3 5" id="KW-0378">Hydrolase</keyword>
<evidence type="ECO:0000256" key="4">
    <source>
        <dbReference type="PIRSR" id="PIRSR036979-1"/>
    </source>
</evidence>
<dbReference type="InterPro" id="IPR020855">
    <property type="entry name" value="Ureohydrolase_Mn_BS"/>
</dbReference>
<comment type="caution">
    <text evidence="6">The sequence shown here is derived from an EMBL/GenBank/DDBJ whole genome shotgun (WGS) entry which is preliminary data.</text>
</comment>
<dbReference type="InterPro" id="IPR023696">
    <property type="entry name" value="Ureohydrolase_dom_sf"/>
</dbReference>
<gene>
    <name evidence="6" type="primary">speB</name>
    <name evidence="6" type="ORF">ENV67_00435</name>
</gene>
<sequence length="271" mass="30962">MKSFLNISVEYDKCRYVIIPVPYDSTSTLIPGTRFGPESIISVSPGLEEFDMDYGIFIPDIWTEREEEMPAEPYKMTEIVKMKVIKELNNKKIPVILGGEHTISFGSITALLEFYNDLIVVSFDAHYDLRDEYSGFKLSHATVMRRVIEKAPVCFIGQRVISKEEKDFINTCRNFIQDFRKISNKNIYISFDLDAFDPSVCPSVGNPEMDGLKWKETIEIIEFLCSRNNVVGFDVVELQPVGNPLYGSYTAASLVKKIILNIERRKLNGKP</sequence>
<protein>
    <submittedName>
        <fullName evidence="6">Agmatinase</fullName>
        <ecNumber evidence="6">3.5.3.11</ecNumber>
    </submittedName>
</protein>
<dbReference type="Gene3D" id="3.40.800.10">
    <property type="entry name" value="Ureohydrolase domain"/>
    <property type="match status" value="1"/>
</dbReference>
<evidence type="ECO:0000256" key="3">
    <source>
        <dbReference type="ARBA" id="ARBA00022801"/>
    </source>
</evidence>
<feature type="binding site" evidence="4">
    <location>
        <position position="101"/>
    </location>
    <ligand>
        <name>Mn(2+)</name>
        <dbReference type="ChEBI" id="CHEBI:29035"/>
        <label>1</label>
    </ligand>
</feature>
<dbReference type="PANTHER" id="PTHR11358:SF26">
    <property type="entry name" value="GUANIDINO ACID HYDROLASE, MITOCHONDRIAL"/>
    <property type="match status" value="1"/>
</dbReference>
<keyword evidence="4" id="KW-0464">Manganese</keyword>
<dbReference type="InterPro" id="IPR005925">
    <property type="entry name" value="Agmatinase-rel"/>
</dbReference>
<feature type="binding site" evidence="4">
    <location>
        <position position="128"/>
    </location>
    <ligand>
        <name>Mn(2+)</name>
        <dbReference type="ChEBI" id="CHEBI:29035"/>
        <label>1</label>
    </ligand>
</feature>
<dbReference type="NCBIfam" id="TIGR01230">
    <property type="entry name" value="agmatinase"/>
    <property type="match status" value="1"/>
</dbReference>
<name>A0A7C4U7C2_UNCW3</name>
<reference evidence="6" key="1">
    <citation type="journal article" date="2020" name="mSystems">
        <title>Genome- and Community-Level Interaction Insights into Carbon Utilization and Element Cycling Functions of Hydrothermarchaeota in Hydrothermal Sediment.</title>
        <authorList>
            <person name="Zhou Z."/>
            <person name="Liu Y."/>
            <person name="Xu W."/>
            <person name="Pan J."/>
            <person name="Luo Z.H."/>
            <person name="Li M."/>
        </authorList>
    </citation>
    <scope>NUCLEOTIDE SEQUENCE [LARGE SCALE GENOMIC DNA]</scope>
    <source>
        <strain evidence="6">SpSt-780</strain>
    </source>
</reference>
<feature type="binding site" evidence="4">
    <location>
        <position position="194"/>
    </location>
    <ligand>
        <name>Mn(2+)</name>
        <dbReference type="ChEBI" id="CHEBI:29035"/>
        <label>1</label>
    </ligand>
</feature>